<dbReference type="InterPro" id="IPR019776">
    <property type="entry name" value="Flagellar_basal_body_rod_CS"/>
</dbReference>
<comment type="similarity">
    <text evidence="2 7">Belongs to the flagella basal body rod proteins family.</text>
</comment>
<evidence type="ECO:0000313" key="13">
    <source>
        <dbReference type="Proteomes" id="UP000042527"/>
    </source>
</evidence>
<dbReference type="EMBL" id="CP042817">
    <property type="protein sequence ID" value="QEJ97774.1"/>
    <property type="molecule type" value="Genomic_DNA"/>
</dbReference>
<evidence type="ECO:0000259" key="8">
    <source>
        <dbReference type="Pfam" id="PF00460"/>
    </source>
</evidence>
<feature type="domain" description="Flagellar basal-body/hook protein C-terminal" evidence="9">
    <location>
        <begin position="219"/>
        <end position="261"/>
    </location>
</feature>
<keyword evidence="13" id="KW-1185">Reference proteome</keyword>
<evidence type="ECO:0000256" key="5">
    <source>
        <dbReference type="ARBA" id="ARBA00025933"/>
    </source>
</evidence>
<feature type="domain" description="Flagellar basal body rod protein N-terminal" evidence="8">
    <location>
        <begin position="7"/>
        <end position="35"/>
    </location>
</feature>
<dbReference type="InterPro" id="IPR020013">
    <property type="entry name" value="Flagellar_FlgE/F/G"/>
</dbReference>
<dbReference type="EMBL" id="CDNC01000048">
    <property type="protein sequence ID" value="CEM63083.1"/>
    <property type="molecule type" value="Genomic_DNA"/>
</dbReference>
<feature type="domain" description="Flagellar hook protein FlgE/F/G-like D1" evidence="10">
    <location>
        <begin position="96"/>
        <end position="161"/>
    </location>
</feature>
<dbReference type="AlphaFoldDB" id="A0A0B7GX41"/>
<evidence type="ECO:0000313" key="11">
    <source>
        <dbReference type="EMBL" id="CEM63083.1"/>
    </source>
</evidence>
<evidence type="ECO:0000259" key="9">
    <source>
        <dbReference type="Pfam" id="PF06429"/>
    </source>
</evidence>
<dbReference type="PANTHER" id="PTHR30435">
    <property type="entry name" value="FLAGELLAR PROTEIN"/>
    <property type="match status" value="1"/>
</dbReference>
<dbReference type="InterPro" id="IPR010930">
    <property type="entry name" value="Flg_bb/hook_C_dom"/>
</dbReference>
<dbReference type="Pfam" id="PF06429">
    <property type="entry name" value="Flg_bbr_C"/>
    <property type="match status" value="1"/>
</dbReference>
<evidence type="ECO:0000256" key="7">
    <source>
        <dbReference type="RuleBase" id="RU362116"/>
    </source>
</evidence>
<evidence type="ECO:0000256" key="1">
    <source>
        <dbReference type="ARBA" id="ARBA00004117"/>
    </source>
</evidence>
<comment type="subunit">
    <text evidence="5">The basal body constitutes a major portion of the flagellar organelle and consists of four rings (L,P,S, and M) mounted on a central rod. The rod consists of about 26 subunits of FlgG in the distal portion, and FlgB, FlgC and FlgF are thought to build up the proximal portion of the rod with about 6 subunits each.</text>
</comment>
<dbReference type="PROSITE" id="PS00588">
    <property type="entry name" value="FLAGELLA_BB_ROD"/>
    <property type="match status" value="1"/>
</dbReference>
<dbReference type="InterPro" id="IPR001444">
    <property type="entry name" value="Flag_bb_rod_N"/>
</dbReference>
<dbReference type="Proteomes" id="UP000042527">
    <property type="component" value="Unassembled WGS sequence"/>
</dbReference>
<keyword evidence="11" id="KW-0969">Cilium</keyword>
<dbReference type="InterPro" id="IPR053967">
    <property type="entry name" value="LlgE_F_G-like_D1"/>
</dbReference>
<sequence>MIRSLWTAASGMNSQQANIDTVANNLANVNTSGFKKQRAEFEDLLYQTVKSAGTPATEDTITPVGIQMGHGSKLAATQRIFEQGALQHTGLTSDVAVAGEGFFRVLQYDGTYAYTRDGSFKIDADRQLVTSNGLRVLPEIIFPENYVERSIAISQDGRVTVRVGEEDEPIEVGQIELYRFQNNAGLAAEGSNLFKQTPASGQAIPGRPGFNGFGKTEHKFLEMSNVSTVSEMVNMIVAQRAYEFNSKAIQTSDNMLGTAVGLKR</sequence>
<organism evidence="11 13">
    <name type="scientific">Treponema phagedenis</name>
    <dbReference type="NCBI Taxonomy" id="162"/>
    <lineage>
        <taxon>Bacteria</taxon>
        <taxon>Pseudomonadati</taxon>
        <taxon>Spirochaetota</taxon>
        <taxon>Spirochaetia</taxon>
        <taxon>Spirochaetales</taxon>
        <taxon>Treponemataceae</taxon>
        <taxon>Treponema</taxon>
    </lineage>
</organism>
<dbReference type="NCBIfam" id="TIGR03506">
    <property type="entry name" value="FlgEFG_subfam"/>
    <property type="match status" value="2"/>
</dbReference>
<proteinExistence type="inferred from homology"/>
<evidence type="ECO:0000256" key="6">
    <source>
        <dbReference type="NCBIfam" id="TIGR02488"/>
    </source>
</evidence>
<reference evidence="11" key="2">
    <citation type="submission" date="2015-01" db="EMBL/GenBank/DDBJ databases">
        <authorList>
            <person name="Xiang T."/>
            <person name="Song Y."/>
            <person name="Huang L."/>
            <person name="Wang B."/>
            <person name="Wu P."/>
        </authorList>
    </citation>
    <scope>NUCLEOTIDE SEQUENCE [LARGE SCALE GENOMIC DNA]</scope>
    <source>
        <strain evidence="11">V1</strain>
    </source>
</reference>
<evidence type="ECO:0000313" key="14">
    <source>
        <dbReference type="Proteomes" id="UP000323594"/>
    </source>
</evidence>
<reference evidence="12 14" key="3">
    <citation type="submission" date="2019-08" db="EMBL/GenBank/DDBJ databases">
        <authorList>
            <person name="Kuhnert P."/>
        </authorList>
    </citation>
    <scope>NUCLEOTIDE SEQUENCE [LARGE SCALE GENOMIC DNA]</scope>
    <source>
        <strain evidence="12 14">B36.5</strain>
    </source>
</reference>
<keyword evidence="11" id="KW-0282">Flagellum</keyword>
<dbReference type="InterPro" id="IPR037925">
    <property type="entry name" value="FlgE/F/G-like"/>
</dbReference>
<gene>
    <name evidence="11" type="primary">flgG</name>
    <name evidence="12" type="ORF">FUT82_07040</name>
    <name evidence="11" type="ORF">TPHV1_60071</name>
</gene>
<comment type="subcellular location">
    <subcellularLocation>
        <location evidence="1 7">Bacterial flagellum basal body</location>
    </subcellularLocation>
</comment>
<dbReference type="SUPFAM" id="SSF117143">
    <property type="entry name" value="Flagellar hook protein flgE"/>
    <property type="match status" value="1"/>
</dbReference>
<evidence type="ECO:0000256" key="3">
    <source>
        <dbReference type="ARBA" id="ARBA00017948"/>
    </source>
</evidence>
<dbReference type="Proteomes" id="UP000323594">
    <property type="component" value="Chromosome"/>
</dbReference>
<evidence type="ECO:0000259" key="10">
    <source>
        <dbReference type="Pfam" id="PF22692"/>
    </source>
</evidence>
<keyword evidence="11" id="KW-0966">Cell projection</keyword>
<dbReference type="OrthoDB" id="9804559at2"/>
<dbReference type="Pfam" id="PF00460">
    <property type="entry name" value="Flg_bb_rod"/>
    <property type="match status" value="1"/>
</dbReference>
<dbReference type="PANTHER" id="PTHR30435:SF19">
    <property type="entry name" value="FLAGELLAR BASAL-BODY ROD PROTEIN FLGG"/>
    <property type="match status" value="1"/>
</dbReference>
<dbReference type="GO" id="GO:0071978">
    <property type="term" value="P:bacterial-type flagellum-dependent swarming motility"/>
    <property type="evidence" value="ECO:0007669"/>
    <property type="project" value="TreeGrafter"/>
</dbReference>
<accession>A0A0B7GX41</accession>
<keyword evidence="4 7" id="KW-0975">Bacterial flagellum</keyword>
<dbReference type="NCBIfam" id="NF009456">
    <property type="entry name" value="PRK12816.1"/>
    <property type="match status" value="1"/>
</dbReference>
<evidence type="ECO:0000313" key="12">
    <source>
        <dbReference type="EMBL" id="QEJ97774.1"/>
    </source>
</evidence>
<dbReference type="RefSeq" id="WP_024752459.1">
    <property type="nucleotide sequence ID" value="NZ_CDNC01000048.1"/>
</dbReference>
<evidence type="ECO:0000256" key="4">
    <source>
        <dbReference type="ARBA" id="ARBA00023143"/>
    </source>
</evidence>
<reference evidence="13" key="1">
    <citation type="submission" date="2015-01" db="EMBL/GenBank/DDBJ databases">
        <authorList>
            <person name="Manzoor Shahid"/>
            <person name="Zubair Saima"/>
        </authorList>
    </citation>
    <scope>NUCLEOTIDE SEQUENCE [LARGE SCALE GENOMIC DNA]</scope>
    <source>
        <strain evidence="13">V1</strain>
    </source>
</reference>
<evidence type="ECO:0000256" key="2">
    <source>
        <dbReference type="ARBA" id="ARBA00009677"/>
    </source>
</evidence>
<name>A0A0B7GX41_TREPH</name>
<dbReference type="Pfam" id="PF22692">
    <property type="entry name" value="LlgE_F_G_D1"/>
    <property type="match status" value="1"/>
</dbReference>
<dbReference type="NCBIfam" id="TIGR02488">
    <property type="entry name" value="flgG_G_neg"/>
    <property type="match status" value="1"/>
</dbReference>
<protein>
    <recommendedName>
        <fullName evidence="3 6">Flagellar basal-body rod protein FlgG</fullName>
    </recommendedName>
</protein>
<dbReference type="InterPro" id="IPR012834">
    <property type="entry name" value="FlgG_G_neg"/>
</dbReference>
<dbReference type="GO" id="GO:0009426">
    <property type="term" value="C:bacterial-type flagellum basal body, distal rod"/>
    <property type="evidence" value="ECO:0007669"/>
    <property type="project" value="UniProtKB-UniRule"/>
</dbReference>